<keyword evidence="8" id="KW-1185">Reference proteome</keyword>
<evidence type="ECO:0000256" key="5">
    <source>
        <dbReference type="SAM" id="MobiDB-lite"/>
    </source>
</evidence>
<keyword evidence="3" id="KW-0862">Zinc</keyword>
<organism evidence="7 8">
    <name type="scientific">Channa argus</name>
    <name type="common">Northern snakehead</name>
    <name type="synonym">Ophicephalus argus</name>
    <dbReference type="NCBI Taxonomy" id="215402"/>
    <lineage>
        <taxon>Eukaryota</taxon>
        <taxon>Metazoa</taxon>
        <taxon>Chordata</taxon>
        <taxon>Craniata</taxon>
        <taxon>Vertebrata</taxon>
        <taxon>Euteleostomi</taxon>
        <taxon>Actinopterygii</taxon>
        <taxon>Neopterygii</taxon>
        <taxon>Teleostei</taxon>
        <taxon>Neoteleostei</taxon>
        <taxon>Acanthomorphata</taxon>
        <taxon>Anabantaria</taxon>
        <taxon>Anabantiformes</taxon>
        <taxon>Channoidei</taxon>
        <taxon>Channidae</taxon>
        <taxon>Channa</taxon>
    </lineage>
</organism>
<feature type="compositionally biased region" description="Polar residues" evidence="5">
    <location>
        <begin position="525"/>
        <end position="537"/>
    </location>
</feature>
<evidence type="ECO:0000256" key="2">
    <source>
        <dbReference type="ARBA" id="ARBA00022771"/>
    </source>
</evidence>
<evidence type="ECO:0000256" key="1">
    <source>
        <dbReference type="ARBA" id="ARBA00022723"/>
    </source>
</evidence>
<dbReference type="InterPro" id="IPR043145">
    <property type="entry name" value="Znf_ZZ_sf"/>
</dbReference>
<reference evidence="8" key="2">
    <citation type="submission" date="2019-02" db="EMBL/GenBank/DDBJ databases">
        <title>Opniocepnalus argus Var Kimnra genome.</title>
        <authorList>
            <person name="Zhou C."/>
            <person name="Xiao S."/>
        </authorList>
    </citation>
    <scope>NUCLEOTIDE SEQUENCE [LARGE SCALE GENOMIC DNA]</scope>
</reference>
<evidence type="ECO:0000256" key="4">
    <source>
        <dbReference type="PROSITE-ProRule" id="PRU00175"/>
    </source>
</evidence>
<dbReference type="PANTHER" id="PTHR21540">
    <property type="entry name" value="RING FINGER AND SWIM DOMAIN-CONTAINING PROTEIN 2"/>
    <property type="match status" value="1"/>
</dbReference>
<keyword evidence="1" id="KW-0479">Metal-binding</keyword>
<evidence type="ECO:0000259" key="6">
    <source>
        <dbReference type="PROSITE" id="PS50089"/>
    </source>
</evidence>
<evidence type="ECO:0000313" key="8">
    <source>
        <dbReference type="Proteomes" id="UP000503349"/>
    </source>
</evidence>
<feature type="compositionally biased region" description="Polar residues" evidence="5">
    <location>
        <begin position="560"/>
        <end position="571"/>
    </location>
</feature>
<dbReference type="AlphaFoldDB" id="A0A6G1PDN3"/>
<dbReference type="GO" id="GO:0061630">
    <property type="term" value="F:ubiquitin protein ligase activity"/>
    <property type="evidence" value="ECO:0007669"/>
    <property type="project" value="InterPro"/>
</dbReference>
<dbReference type="PROSITE" id="PS50089">
    <property type="entry name" value="ZF_RING_2"/>
    <property type="match status" value="2"/>
</dbReference>
<feature type="region of interest" description="Disordered" evidence="5">
    <location>
        <begin position="524"/>
        <end position="591"/>
    </location>
</feature>
<evidence type="ECO:0000313" key="7">
    <source>
        <dbReference type="EMBL" id="KAF3688421.1"/>
    </source>
</evidence>
<dbReference type="GO" id="GO:0008270">
    <property type="term" value="F:zinc ion binding"/>
    <property type="evidence" value="ECO:0007669"/>
    <property type="project" value="UniProtKB-KW"/>
</dbReference>
<dbReference type="EMBL" id="CM015715">
    <property type="protein sequence ID" value="KAF3688421.1"/>
    <property type="molecule type" value="Genomic_DNA"/>
</dbReference>
<feature type="domain" description="RING-type" evidence="6">
    <location>
        <begin position="107"/>
        <end position="159"/>
    </location>
</feature>
<dbReference type="Gene3D" id="3.30.40.10">
    <property type="entry name" value="Zinc/RING finger domain, C3HC4 (zinc finger)"/>
    <property type="match status" value="2"/>
</dbReference>
<gene>
    <name evidence="7" type="ORF">EXN66_Car004093</name>
</gene>
<accession>A0A6G1PDN3</accession>
<feature type="domain" description="RING-type" evidence="6">
    <location>
        <begin position="333"/>
        <end position="373"/>
    </location>
</feature>
<dbReference type="InterPro" id="IPR001841">
    <property type="entry name" value="Znf_RING"/>
</dbReference>
<dbReference type="InterPro" id="IPR013083">
    <property type="entry name" value="Znf_RING/FYVE/PHD"/>
</dbReference>
<sequence length="591" mass="65199">MFKKTAWRNTASIAVSVHQDQALSTTIFLLKSYGPTGFLLREDGEIRNLKHGLVERQILELLNGLHQAKAHKTENDVSSASGTSSQTVTSQKDGSVCRRIIQAQDVCPICQEELLEKKMPVSYCRFGCGNNVHISCMKVWADYQKLSDSESIVKCPLCRENFSSLKLLQVQVKNAAKLFTAAEREKPDRHLGVVCQSCQVCPVIGKCFKCTVCSYFYLCADCSQKSCHPQHRFALRTVSYIDSAVNNTLPANLQPEATSISCVPLIESITTKIAKTFPIVCAEMHCKFLNENCRCFCFINPVAEDPLPENVLRCLPTVRVRSGSQLLDDGQQCRICLQNFCLGQQIRILPCHHKFHMDCVDGSLCQLNVCPLDGYVIYNPLTWTTSERKLSPKSASCLSSDCAKQPENNLKDLFIPGVALQAKNPKTAPSHGSLNLEVLTSSSETLTIPQKVLTNQFHGLCVTKTNAVTKDGKAVLQKKRNRVFPESSSINHSPKCDAADRQNACSSKNLAAACASATPNMFVPVTQTDQPQGNLSVGSGRPEPDNRGRTSSTRRRTGVQPRTRSTPSTQVRKNKPTSELRMTGVPINTQL</sequence>
<dbReference type="Gene3D" id="3.30.60.90">
    <property type="match status" value="1"/>
</dbReference>
<keyword evidence="2 4" id="KW-0863">Zinc-finger</keyword>
<dbReference type="InterPro" id="IPR039903">
    <property type="entry name" value="Zswim2"/>
</dbReference>
<proteinExistence type="predicted"/>
<dbReference type="SUPFAM" id="SSF57850">
    <property type="entry name" value="RING/U-box"/>
    <property type="match status" value="3"/>
</dbReference>
<dbReference type="SMART" id="SM00184">
    <property type="entry name" value="RING"/>
    <property type="match status" value="2"/>
</dbReference>
<evidence type="ECO:0000256" key="3">
    <source>
        <dbReference type="ARBA" id="ARBA00022833"/>
    </source>
</evidence>
<dbReference type="Proteomes" id="UP000503349">
    <property type="component" value="Chromosome 4"/>
</dbReference>
<dbReference type="Pfam" id="PF17123">
    <property type="entry name" value="zf-RING_11"/>
    <property type="match status" value="1"/>
</dbReference>
<protein>
    <submittedName>
        <fullName evidence="7">E3 ubiquitin-protein ligase ZSWIM2</fullName>
    </submittedName>
</protein>
<name>A0A6G1PDN3_CHAAH</name>
<dbReference type="CDD" id="cd16494">
    <property type="entry name" value="RING-CH-C4HC3_ZSWM2"/>
    <property type="match status" value="1"/>
</dbReference>
<dbReference type="PANTHER" id="PTHR21540:SF3">
    <property type="entry name" value="E3 UBIQUITIN-PROTEIN LIGASE ZSWIM2"/>
    <property type="match status" value="1"/>
</dbReference>
<reference evidence="7 8" key="1">
    <citation type="submission" date="2019-02" db="EMBL/GenBank/DDBJ databases">
        <title>Opniocepnalus argus genome.</title>
        <authorList>
            <person name="Zhou C."/>
            <person name="Xiao S."/>
        </authorList>
    </citation>
    <scope>NUCLEOTIDE SEQUENCE [LARGE SCALE GENOMIC DNA]</scope>
    <source>
        <strain evidence="7">OARG1902GOOAL</strain>
        <tissue evidence="7">Muscle</tissue>
    </source>
</reference>